<evidence type="ECO:0000256" key="11">
    <source>
        <dbReference type="RuleBase" id="RU368062"/>
    </source>
</evidence>
<dbReference type="GO" id="GO:0042555">
    <property type="term" value="C:MCM complex"/>
    <property type="evidence" value="ECO:0007669"/>
    <property type="project" value="UniProtKB-UniRule"/>
</dbReference>
<keyword evidence="6 11" id="KW-0347">Helicase</keyword>
<sequence>MEDDVTSTQEENTTNNNNNNNNNNNSRGGSRLASNLGLKGPSRSISHLNTKDQQSKDNLAKKQQEEQKENERLAKETQDILDDQARRAKGQLDQEEDDGNIYIWGTSLIAKDIQKEFRDYITNFKLTKKKRQSYHNRNNNNNNNEDDSDIDMDGPQDKDDDHMDNIDDQTPLYLTLFGKLRDTAGAHLNINLNYLRSFNPKLCRQWSKYPTEILPLLEKELNDIYMEFLEDTYQDENHPDYQDPQDFPTIEIHPFNLGTNTPMRELNPTDINQLISIRGLIIRTSSVIPDLREALFQCTVCNTEARSELVKGKIIEPAACPNQNCKAKQAMMLVHNLCTFGDKQYIKLQETPDAIPEGETPHTVALFVYGDMIDVGKPGDRVEVTGVFKANPMKASATTKTLRSIYKTYIDVLHIKKTEKGDFIVDSENADLMFDDIHDVEISDERITEIESLAKRGDIYDLITKSLAPSIWEMDDVKKGILCQLFGGSDKNKGNTGTGGRFRGDINILLCGDPGTSKSQMLSYVHKIAPRGIYTSGKGSSAVGLTAYITRDPDTRETVLESGALVLSDQGVCCIDEFDKMSDQTRSILHEVMEQQTVSVAKADEAVEGLVEGYLEMRSKGDGKRTITATPRQLESLIRLSEAHAKIRLSEIVEPLDVQEAIRLVRVALHQAAIDPTTGTIDMDLITTGRSASNRLELKELKEFILEVVNARNTTYDTLQKLFLLDPNQQQSQPSQQQQYQHQQNQQQLNPNQRFTNEDIKEALKQLISEEQIRNEGGSIGHMVYKKY</sequence>
<dbReference type="Gene3D" id="3.40.50.300">
    <property type="entry name" value="P-loop containing nucleotide triphosphate hydrolases"/>
    <property type="match status" value="2"/>
</dbReference>
<dbReference type="EC" id="3.6.4.12" evidence="11"/>
<dbReference type="InterPro" id="IPR033762">
    <property type="entry name" value="MCM_OB"/>
</dbReference>
<dbReference type="FunFam" id="2.20.28.10:FF:000003">
    <property type="entry name" value="DNA helicase"/>
    <property type="match status" value="1"/>
</dbReference>
<feature type="domain" description="MCM C-terminal AAA(+) ATPase" evidence="13">
    <location>
        <begin position="459"/>
        <end position="603"/>
    </location>
</feature>
<dbReference type="GO" id="GO:1902975">
    <property type="term" value="P:mitotic DNA replication initiation"/>
    <property type="evidence" value="ECO:0007669"/>
    <property type="project" value="TreeGrafter"/>
</dbReference>
<comment type="similarity">
    <text evidence="2 10">Belongs to the MCM family.</text>
</comment>
<dbReference type="InterPro" id="IPR027417">
    <property type="entry name" value="P-loop_NTPase"/>
</dbReference>
<dbReference type="InterPro" id="IPR012340">
    <property type="entry name" value="NA-bd_OB-fold"/>
</dbReference>
<keyword evidence="4 10" id="KW-0547">Nucleotide-binding</keyword>
<evidence type="ECO:0000256" key="12">
    <source>
        <dbReference type="SAM" id="MobiDB-lite"/>
    </source>
</evidence>
<reference evidence="15" key="1">
    <citation type="journal article" date="2011" name="Genome Res.">
        <title>Phylogeny-wide analysis of social amoeba genomes highlights ancient origins for complex intercellular communication.</title>
        <authorList>
            <person name="Heidel A.J."/>
            <person name="Lawal H.M."/>
            <person name="Felder M."/>
            <person name="Schilde C."/>
            <person name="Helps N.R."/>
            <person name="Tunggal B."/>
            <person name="Rivero F."/>
            <person name="John U."/>
            <person name="Schleicher M."/>
            <person name="Eichinger L."/>
            <person name="Platzer M."/>
            <person name="Noegel A.A."/>
            <person name="Schaap P."/>
            <person name="Gloeckner G."/>
        </authorList>
    </citation>
    <scope>NUCLEOTIDE SEQUENCE [LARGE SCALE GENOMIC DNA]</scope>
    <source>
        <strain evidence="15">SH3</strain>
    </source>
</reference>
<comment type="catalytic activity">
    <reaction evidence="11">
        <text>ATP + H2O = ADP + phosphate + H(+)</text>
        <dbReference type="Rhea" id="RHEA:13065"/>
        <dbReference type="ChEBI" id="CHEBI:15377"/>
        <dbReference type="ChEBI" id="CHEBI:15378"/>
        <dbReference type="ChEBI" id="CHEBI:30616"/>
        <dbReference type="ChEBI" id="CHEBI:43474"/>
        <dbReference type="ChEBI" id="CHEBI:456216"/>
        <dbReference type="EC" id="3.6.4.12"/>
    </reaction>
</comment>
<feature type="region of interest" description="Disordered" evidence="12">
    <location>
        <begin position="131"/>
        <end position="166"/>
    </location>
</feature>
<comment type="subunit">
    <text evidence="11">Component of the MCM2-7 complex.</text>
</comment>
<evidence type="ECO:0000313" key="15">
    <source>
        <dbReference type="Proteomes" id="UP000007797"/>
    </source>
</evidence>
<dbReference type="SUPFAM" id="SSF52540">
    <property type="entry name" value="P-loop containing nucleoside triphosphate hydrolases"/>
    <property type="match status" value="1"/>
</dbReference>
<dbReference type="InterPro" id="IPR027925">
    <property type="entry name" value="MCM_N"/>
</dbReference>
<dbReference type="Pfam" id="PF00493">
    <property type="entry name" value="MCM"/>
    <property type="match status" value="1"/>
</dbReference>
<keyword evidence="15" id="KW-1185">Reference proteome</keyword>
<dbReference type="GO" id="GO:0003697">
    <property type="term" value="F:single-stranded DNA binding"/>
    <property type="evidence" value="ECO:0007669"/>
    <property type="project" value="TreeGrafter"/>
</dbReference>
<dbReference type="GO" id="GO:0017116">
    <property type="term" value="F:single-stranded DNA helicase activity"/>
    <property type="evidence" value="ECO:0007669"/>
    <property type="project" value="TreeGrafter"/>
</dbReference>
<dbReference type="Pfam" id="PF17207">
    <property type="entry name" value="MCM_OB"/>
    <property type="match status" value="1"/>
</dbReference>
<dbReference type="GO" id="GO:0005524">
    <property type="term" value="F:ATP binding"/>
    <property type="evidence" value="ECO:0007669"/>
    <property type="project" value="UniProtKB-UniRule"/>
</dbReference>
<dbReference type="EMBL" id="GL883023">
    <property type="protein sequence ID" value="EGG16546.1"/>
    <property type="molecule type" value="Genomic_DNA"/>
</dbReference>
<feature type="compositionally biased region" description="Low complexity" evidence="12">
    <location>
        <begin position="12"/>
        <end position="25"/>
    </location>
</feature>
<evidence type="ECO:0000256" key="3">
    <source>
        <dbReference type="ARBA" id="ARBA00022705"/>
    </source>
</evidence>
<evidence type="ECO:0000256" key="2">
    <source>
        <dbReference type="ARBA" id="ARBA00008010"/>
    </source>
</evidence>
<dbReference type="InterPro" id="IPR001208">
    <property type="entry name" value="MCM_dom"/>
</dbReference>
<dbReference type="GO" id="GO:0005634">
    <property type="term" value="C:nucleus"/>
    <property type="evidence" value="ECO:0007669"/>
    <property type="project" value="UniProtKB-SubCell"/>
</dbReference>
<dbReference type="AlphaFoldDB" id="F4Q6N6"/>
<gene>
    <name evidence="14" type="primary">mcm4</name>
    <name evidence="14" type="ORF">DFA_09090</name>
</gene>
<dbReference type="PANTHER" id="PTHR11630">
    <property type="entry name" value="DNA REPLICATION LICENSING FACTOR MCM FAMILY MEMBER"/>
    <property type="match status" value="1"/>
</dbReference>
<dbReference type="PROSITE" id="PS00847">
    <property type="entry name" value="MCM_1"/>
    <property type="match status" value="1"/>
</dbReference>
<feature type="compositionally biased region" description="Polar residues" evidence="12">
    <location>
        <begin position="1"/>
        <end position="11"/>
    </location>
</feature>
<protein>
    <recommendedName>
        <fullName evidence="11">DNA replication licensing factor MCM4</fullName>
        <ecNumber evidence="11">3.6.4.12</ecNumber>
    </recommendedName>
</protein>
<dbReference type="InterPro" id="IPR018525">
    <property type="entry name" value="MCM_CS"/>
</dbReference>
<keyword evidence="9 11" id="KW-0539">Nucleus</keyword>
<keyword evidence="3 11" id="KW-0235">DNA replication</keyword>
<dbReference type="InterPro" id="IPR031327">
    <property type="entry name" value="MCM"/>
</dbReference>
<dbReference type="InterPro" id="IPR008047">
    <property type="entry name" value="MCM_4"/>
</dbReference>
<dbReference type="PRINTS" id="PR01657">
    <property type="entry name" value="MCMFAMILY"/>
</dbReference>
<evidence type="ECO:0000256" key="8">
    <source>
        <dbReference type="ARBA" id="ARBA00023125"/>
    </source>
</evidence>
<dbReference type="PANTHER" id="PTHR11630:SF66">
    <property type="entry name" value="DNA REPLICATION LICENSING FACTOR MCM4"/>
    <property type="match status" value="1"/>
</dbReference>
<dbReference type="PRINTS" id="PR01660">
    <property type="entry name" value="MCMPROTEIN4"/>
</dbReference>
<feature type="region of interest" description="Disordered" evidence="12">
    <location>
        <begin position="728"/>
        <end position="752"/>
    </location>
</feature>
<dbReference type="Gene3D" id="2.20.28.10">
    <property type="match status" value="1"/>
</dbReference>
<dbReference type="RefSeq" id="XP_004354946.1">
    <property type="nucleotide sequence ID" value="XM_004354894.1"/>
</dbReference>
<keyword evidence="7 10" id="KW-0067">ATP-binding</keyword>
<name>F4Q6N6_CACFS</name>
<dbReference type="GO" id="GO:0006271">
    <property type="term" value="P:DNA strand elongation involved in DNA replication"/>
    <property type="evidence" value="ECO:0007669"/>
    <property type="project" value="TreeGrafter"/>
</dbReference>
<evidence type="ECO:0000256" key="4">
    <source>
        <dbReference type="ARBA" id="ARBA00022741"/>
    </source>
</evidence>
<dbReference type="PROSITE" id="PS50051">
    <property type="entry name" value="MCM_2"/>
    <property type="match status" value="1"/>
</dbReference>
<evidence type="ECO:0000256" key="1">
    <source>
        <dbReference type="ARBA" id="ARBA00004123"/>
    </source>
</evidence>
<feature type="compositionally biased region" description="Acidic residues" evidence="12">
    <location>
        <begin position="144"/>
        <end position="154"/>
    </location>
</feature>
<evidence type="ECO:0000259" key="13">
    <source>
        <dbReference type="PROSITE" id="PS50051"/>
    </source>
</evidence>
<evidence type="ECO:0000313" key="14">
    <source>
        <dbReference type="EMBL" id="EGG16546.1"/>
    </source>
</evidence>
<proteinExistence type="inferred from homology"/>
<dbReference type="OrthoDB" id="10251574at2759"/>
<dbReference type="OMA" id="AFFKCNV"/>
<comment type="function">
    <text evidence="11">Acts as component of the MCM2-7 complex (MCM complex) which is the replicative helicase essential for 'once per cell cycle' DNA replication initiation and elongation in eukaryotic cells. The active ATPase sites in the MCM2-7 ring are formed through the interaction surfaces of two neighboring subunits such that a critical structure of a conserved arginine finger motif is provided in trans relative to the ATP-binding site of the Walker A box of the adjacent subunit. The six ATPase active sites, however, are likely to contribute differentially to the complex helicase activity.</text>
</comment>
<dbReference type="SMART" id="SM00350">
    <property type="entry name" value="MCM"/>
    <property type="match status" value="1"/>
</dbReference>
<dbReference type="Gene3D" id="2.40.50.140">
    <property type="entry name" value="Nucleic acid-binding proteins"/>
    <property type="match status" value="1"/>
</dbReference>
<dbReference type="KEGG" id="dfa:DFA_09090"/>
<dbReference type="GO" id="GO:0016887">
    <property type="term" value="F:ATP hydrolysis activity"/>
    <property type="evidence" value="ECO:0007669"/>
    <property type="project" value="RHEA"/>
</dbReference>
<evidence type="ECO:0000256" key="10">
    <source>
        <dbReference type="RuleBase" id="RU004070"/>
    </source>
</evidence>
<dbReference type="Proteomes" id="UP000007797">
    <property type="component" value="Unassembled WGS sequence"/>
</dbReference>
<evidence type="ECO:0000256" key="9">
    <source>
        <dbReference type="ARBA" id="ARBA00023242"/>
    </source>
</evidence>
<keyword evidence="8 10" id="KW-0238">DNA-binding</keyword>
<dbReference type="SUPFAM" id="SSF50249">
    <property type="entry name" value="Nucleic acid-binding proteins"/>
    <property type="match status" value="1"/>
</dbReference>
<feature type="region of interest" description="Disordered" evidence="12">
    <location>
        <begin position="1"/>
        <end position="81"/>
    </location>
</feature>
<accession>F4Q6N6</accession>
<feature type="compositionally biased region" description="Basic and acidic residues" evidence="12">
    <location>
        <begin position="49"/>
        <end position="81"/>
    </location>
</feature>
<keyword evidence="5 11" id="KW-0378">Hydrolase</keyword>
<organism evidence="14 15">
    <name type="scientific">Cavenderia fasciculata</name>
    <name type="common">Slime mold</name>
    <name type="synonym">Dictyostelium fasciculatum</name>
    <dbReference type="NCBI Taxonomy" id="261658"/>
    <lineage>
        <taxon>Eukaryota</taxon>
        <taxon>Amoebozoa</taxon>
        <taxon>Evosea</taxon>
        <taxon>Eumycetozoa</taxon>
        <taxon>Dictyostelia</taxon>
        <taxon>Acytosteliales</taxon>
        <taxon>Cavenderiaceae</taxon>
        <taxon>Cavenderia</taxon>
    </lineage>
</organism>
<dbReference type="STRING" id="1054147.F4Q6N6"/>
<evidence type="ECO:0000256" key="5">
    <source>
        <dbReference type="ARBA" id="ARBA00022801"/>
    </source>
</evidence>
<evidence type="ECO:0000256" key="7">
    <source>
        <dbReference type="ARBA" id="ARBA00022840"/>
    </source>
</evidence>
<dbReference type="GeneID" id="14868444"/>
<feature type="compositionally biased region" description="Basic and acidic residues" evidence="12">
    <location>
        <begin position="155"/>
        <end position="165"/>
    </location>
</feature>
<dbReference type="Gene3D" id="3.30.1640.10">
    <property type="entry name" value="mini-chromosome maintenance (MCM) complex, chain A, domain 1"/>
    <property type="match status" value="1"/>
</dbReference>
<dbReference type="Pfam" id="PF14551">
    <property type="entry name" value="MCM_N"/>
    <property type="match status" value="1"/>
</dbReference>
<dbReference type="GO" id="GO:0000727">
    <property type="term" value="P:double-strand break repair via break-induced replication"/>
    <property type="evidence" value="ECO:0007669"/>
    <property type="project" value="TreeGrafter"/>
</dbReference>
<evidence type="ECO:0000256" key="6">
    <source>
        <dbReference type="ARBA" id="ARBA00022806"/>
    </source>
</evidence>
<comment type="subcellular location">
    <subcellularLocation>
        <location evidence="1">Nucleus</location>
    </subcellularLocation>
</comment>